<name>A0ABY6DJC2_9NEIS</name>
<gene>
    <name evidence="2" type="ORF">N8I74_14180</name>
</gene>
<sequence length="59" mass="6161">MLLIIVALSYTRRAVFFILTAVLGLTAANAIAAIPASAKSGKQKKASRYCGSGFADMPD</sequence>
<dbReference type="RefSeq" id="WP_263123755.1">
    <property type="nucleotide sequence ID" value="NZ_CP106753.1"/>
</dbReference>
<protein>
    <submittedName>
        <fullName evidence="2">Uncharacterized protein</fullName>
    </submittedName>
</protein>
<proteinExistence type="predicted"/>
<organism evidence="2 3">
    <name type="scientific">Chitiniphilus purpureus</name>
    <dbReference type="NCBI Taxonomy" id="2981137"/>
    <lineage>
        <taxon>Bacteria</taxon>
        <taxon>Pseudomonadati</taxon>
        <taxon>Pseudomonadota</taxon>
        <taxon>Betaproteobacteria</taxon>
        <taxon>Neisseriales</taxon>
        <taxon>Chitinibacteraceae</taxon>
        <taxon>Chitiniphilus</taxon>
    </lineage>
</organism>
<evidence type="ECO:0000313" key="2">
    <source>
        <dbReference type="EMBL" id="UXY14455.1"/>
    </source>
</evidence>
<dbReference type="EMBL" id="CP106753">
    <property type="protein sequence ID" value="UXY14455.1"/>
    <property type="molecule type" value="Genomic_DNA"/>
</dbReference>
<evidence type="ECO:0000256" key="1">
    <source>
        <dbReference type="SAM" id="MobiDB-lite"/>
    </source>
</evidence>
<dbReference type="Proteomes" id="UP001061302">
    <property type="component" value="Chromosome"/>
</dbReference>
<reference evidence="2" key="1">
    <citation type="submission" date="2022-10" db="EMBL/GenBank/DDBJ databases">
        <title>Chitiniphilus purpureus sp. nov., a novel chitin-degrading bacterium isolated from crawfish pond sediment.</title>
        <authorList>
            <person name="Li K."/>
        </authorList>
    </citation>
    <scope>NUCLEOTIDE SEQUENCE</scope>
    <source>
        <strain evidence="2">CD1</strain>
    </source>
</reference>
<accession>A0ABY6DJC2</accession>
<evidence type="ECO:0000313" key="3">
    <source>
        <dbReference type="Proteomes" id="UP001061302"/>
    </source>
</evidence>
<feature type="region of interest" description="Disordered" evidence="1">
    <location>
        <begin position="37"/>
        <end position="59"/>
    </location>
</feature>
<keyword evidence="3" id="KW-1185">Reference proteome</keyword>